<feature type="transmembrane region" description="Helical" evidence="6">
    <location>
        <begin position="370"/>
        <end position="389"/>
    </location>
</feature>
<dbReference type="InterPro" id="IPR052524">
    <property type="entry name" value="MFS_Cyanate_Porter"/>
</dbReference>
<feature type="transmembrane region" description="Helical" evidence="6">
    <location>
        <begin position="12"/>
        <end position="37"/>
    </location>
</feature>
<organism evidence="8 9">
    <name type="scientific">Furfurilactobacillus rossiae DSM 15814</name>
    <dbReference type="NCBI Taxonomy" id="1114972"/>
    <lineage>
        <taxon>Bacteria</taxon>
        <taxon>Bacillati</taxon>
        <taxon>Bacillota</taxon>
        <taxon>Bacilli</taxon>
        <taxon>Lactobacillales</taxon>
        <taxon>Lactobacillaceae</taxon>
        <taxon>Furfurilactobacillus</taxon>
    </lineage>
</organism>
<dbReference type="PATRIC" id="fig|1114972.6.peg.1848"/>
<keyword evidence="3 6" id="KW-0812">Transmembrane</keyword>
<feature type="transmembrane region" description="Helical" evidence="6">
    <location>
        <begin position="346"/>
        <end position="364"/>
    </location>
</feature>
<dbReference type="CDD" id="cd17339">
    <property type="entry name" value="MFS_NIMT_CynX_like"/>
    <property type="match status" value="1"/>
</dbReference>
<feature type="domain" description="Major facilitator superfamily (MFS) profile" evidence="7">
    <location>
        <begin position="11"/>
        <end position="394"/>
    </location>
</feature>
<name>A0A0R1RGV0_9LACO</name>
<dbReference type="EMBL" id="AZFF01000031">
    <property type="protein sequence ID" value="KRL52843.1"/>
    <property type="molecule type" value="Genomic_DNA"/>
</dbReference>
<reference evidence="8 9" key="1">
    <citation type="journal article" date="2015" name="Genome Announc.">
        <title>Expanding the biotechnology potential of lactobacilli through comparative genomics of 213 strains and associated genera.</title>
        <authorList>
            <person name="Sun Z."/>
            <person name="Harris H.M."/>
            <person name="McCann A."/>
            <person name="Guo C."/>
            <person name="Argimon S."/>
            <person name="Zhang W."/>
            <person name="Yang X."/>
            <person name="Jeffery I.B."/>
            <person name="Cooney J.C."/>
            <person name="Kagawa T.F."/>
            <person name="Liu W."/>
            <person name="Song Y."/>
            <person name="Salvetti E."/>
            <person name="Wrobel A."/>
            <person name="Rasinkangas P."/>
            <person name="Parkhill J."/>
            <person name="Rea M.C."/>
            <person name="O'Sullivan O."/>
            <person name="Ritari J."/>
            <person name="Douillard F.P."/>
            <person name="Paul Ross R."/>
            <person name="Yang R."/>
            <person name="Briner A.E."/>
            <person name="Felis G.E."/>
            <person name="de Vos W.M."/>
            <person name="Barrangou R."/>
            <person name="Klaenhammer T.R."/>
            <person name="Caufield P.W."/>
            <person name="Cui Y."/>
            <person name="Zhang H."/>
            <person name="O'Toole P.W."/>
        </authorList>
    </citation>
    <scope>NUCLEOTIDE SEQUENCE [LARGE SCALE GENOMIC DNA]</scope>
    <source>
        <strain evidence="8 9">DSM 15814</strain>
    </source>
</reference>
<protein>
    <submittedName>
        <fullName evidence="8">Major facilitator transporter</fullName>
    </submittedName>
</protein>
<dbReference type="Proteomes" id="UP000051999">
    <property type="component" value="Unassembled WGS sequence"/>
</dbReference>
<dbReference type="InterPro" id="IPR020846">
    <property type="entry name" value="MFS_dom"/>
</dbReference>
<dbReference type="Gene3D" id="1.20.1250.20">
    <property type="entry name" value="MFS general substrate transporter like domains"/>
    <property type="match status" value="1"/>
</dbReference>
<evidence type="ECO:0000256" key="4">
    <source>
        <dbReference type="ARBA" id="ARBA00022989"/>
    </source>
</evidence>
<dbReference type="PANTHER" id="PTHR23523:SF2">
    <property type="entry name" value="2-NITROIMIDAZOLE TRANSPORTER"/>
    <property type="match status" value="1"/>
</dbReference>
<keyword evidence="9" id="KW-1185">Reference proteome</keyword>
<feature type="transmembrane region" description="Helical" evidence="6">
    <location>
        <begin position="76"/>
        <end position="95"/>
    </location>
</feature>
<dbReference type="RefSeq" id="WP_017260838.1">
    <property type="nucleotide sequence ID" value="NZ_AUAW01000018.1"/>
</dbReference>
<evidence type="ECO:0000256" key="5">
    <source>
        <dbReference type="ARBA" id="ARBA00023136"/>
    </source>
</evidence>
<comment type="subcellular location">
    <subcellularLocation>
        <location evidence="1">Cell membrane</location>
        <topology evidence="1">Multi-pass membrane protein</topology>
    </subcellularLocation>
</comment>
<dbReference type="InterPro" id="IPR011701">
    <property type="entry name" value="MFS"/>
</dbReference>
<feature type="transmembrane region" description="Helical" evidence="6">
    <location>
        <begin position="302"/>
        <end position="326"/>
    </location>
</feature>
<dbReference type="GO" id="GO:0022857">
    <property type="term" value="F:transmembrane transporter activity"/>
    <property type="evidence" value="ECO:0007669"/>
    <property type="project" value="InterPro"/>
</dbReference>
<evidence type="ECO:0000259" key="7">
    <source>
        <dbReference type="PROSITE" id="PS50850"/>
    </source>
</evidence>
<evidence type="ECO:0000256" key="3">
    <source>
        <dbReference type="ARBA" id="ARBA00022692"/>
    </source>
</evidence>
<comment type="caution">
    <text evidence="8">The sequence shown here is derived from an EMBL/GenBank/DDBJ whole genome shotgun (WGS) entry which is preliminary data.</text>
</comment>
<proteinExistence type="predicted"/>
<keyword evidence="2" id="KW-0813">Transport</keyword>
<keyword evidence="5 6" id="KW-0472">Membrane</keyword>
<evidence type="ECO:0000256" key="2">
    <source>
        <dbReference type="ARBA" id="ARBA00022448"/>
    </source>
</evidence>
<dbReference type="AlphaFoldDB" id="A0A0R1RGV0"/>
<feature type="transmembrane region" description="Helical" evidence="6">
    <location>
        <begin position="49"/>
        <end position="69"/>
    </location>
</feature>
<feature type="transmembrane region" description="Helical" evidence="6">
    <location>
        <begin position="213"/>
        <end position="231"/>
    </location>
</feature>
<evidence type="ECO:0000313" key="9">
    <source>
        <dbReference type="Proteomes" id="UP000051999"/>
    </source>
</evidence>
<keyword evidence="4 6" id="KW-1133">Transmembrane helix</keyword>
<feature type="transmembrane region" description="Helical" evidence="6">
    <location>
        <begin position="162"/>
        <end position="183"/>
    </location>
</feature>
<dbReference type="PANTHER" id="PTHR23523">
    <property type="match status" value="1"/>
</dbReference>
<feature type="transmembrane region" description="Helical" evidence="6">
    <location>
        <begin position="137"/>
        <end position="156"/>
    </location>
</feature>
<sequence length="397" mass="42592">MSDKTKQAVKHSSWLLLGIILLGSSLRMVITVIPPILAPIQHTLHLSSGLAGSLTTIPLLCFAVLSPIAPRVSAKVGTEVALLFALIVLVIGNWMRVYSATALIIGTLLVGIGVAFLNVLLPALVAENYPHKIGEMTSLYSFSMTFFSAISAGVSAPLAGKIGWQLTIQIFSIVAIINIITWLPNLRYNHKAQPVDEQTASAPHASVWKQPTAWMMTIFMGLQSFVFYTLITWLPTLMTDRGVSANTASLLLGLYQIASLPAAYAVPIISARVKNQFTLLMTIGTGFVIGIGGLLLPIHTIWYFAIICIILGCATTASFALAMTLFNLKTRTPQETADLSGMAQSLGYLIAAVGPIAYGTLHVMLGGWNILMAVLLVISILTIAAALYVNSKEDVFH</sequence>
<dbReference type="Pfam" id="PF07690">
    <property type="entry name" value="MFS_1"/>
    <property type="match status" value="1"/>
</dbReference>
<accession>A0A0R1RGV0</accession>
<dbReference type="eggNOG" id="COG2807">
    <property type="taxonomic scope" value="Bacteria"/>
</dbReference>
<feature type="transmembrane region" description="Helical" evidence="6">
    <location>
        <begin position="101"/>
        <end position="125"/>
    </location>
</feature>
<evidence type="ECO:0000256" key="6">
    <source>
        <dbReference type="SAM" id="Phobius"/>
    </source>
</evidence>
<gene>
    <name evidence="8" type="ORF">FD35_GL001812</name>
</gene>
<dbReference type="PROSITE" id="PS50850">
    <property type="entry name" value="MFS"/>
    <property type="match status" value="1"/>
</dbReference>
<evidence type="ECO:0000256" key="1">
    <source>
        <dbReference type="ARBA" id="ARBA00004651"/>
    </source>
</evidence>
<feature type="transmembrane region" description="Helical" evidence="6">
    <location>
        <begin position="277"/>
        <end position="296"/>
    </location>
</feature>
<dbReference type="SUPFAM" id="SSF103473">
    <property type="entry name" value="MFS general substrate transporter"/>
    <property type="match status" value="1"/>
</dbReference>
<dbReference type="GO" id="GO:0005886">
    <property type="term" value="C:plasma membrane"/>
    <property type="evidence" value="ECO:0007669"/>
    <property type="project" value="UniProtKB-SubCell"/>
</dbReference>
<feature type="transmembrane region" description="Helical" evidence="6">
    <location>
        <begin position="243"/>
        <end position="265"/>
    </location>
</feature>
<dbReference type="InterPro" id="IPR036259">
    <property type="entry name" value="MFS_trans_sf"/>
</dbReference>
<evidence type="ECO:0000313" key="8">
    <source>
        <dbReference type="EMBL" id="KRL52843.1"/>
    </source>
</evidence>
<dbReference type="STRING" id="1114972.FD35_GL001812"/>